<dbReference type="Gene3D" id="3.20.20.70">
    <property type="entry name" value="Aldolase class I"/>
    <property type="match status" value="1"/>
</dbReference>
<dbReference type="GO" id="GO:0010181">
    <property type="term" value="F:FMN binding"/>
    <property type="evidence" value="ECO:0007669"/>
    <property type="project" value="InterPro"/>
</dbReference>
<proteinExistence type="inferred from homology"/>
<keyword evidence="4" id="KW-0288">FMN</keyword>
<sequence length="371" mass="41495">METKESKSIPLLTPYKMGPFNLSHRVVVAPMTRQRAYGYIAQPHAKLYYTQRTTPGGFLISESCAVSDTTKGYPDIPVIWTREHVEAWKPIVDAVHAKGGIFFCQIWHGGRVFHQDQPNGEAPVSSTDKPLTCNNIYGGQFTPPRRLSTKEIPAIVNDFRIAARNAMEAGFDGVEVHGAHGYLIDQFLKDKVNDRTDQYGGSLENRCRFAVEVIEAVVKEIGSDRVGIRLSPFADYMESVDSNPEALGLYMVQEMNKHGVLYCHMVEPRMKLLEDVFECSESLTPMRNAFKGTFIVAGGYSIEDGNKVVEEGGADLVGYGRTFLANPDLPRRFELNAPLNKYDRSTFYTSDPVVDYTDYPFLENTDTSASC</sequence>
<dbReference type="Pfam" id="PF00724">
    <property type="entry name" value="Oxidored_FMN"/>
    <property type="match status" value="1"/>
</dbReference>
<evidence type="ECO:0000256" key="1">
    <source>
        <dbReference type="ARBA" id="ARBA00001917"/>
    </source>
</evidence>
<protein>
    <recommendedName>
        <fullName evidence="7">Ig-like domain-containing protein</fullName>
    </recommendedName>
</protein>
<evidence type="ECO:0000256" key="6">
    <source>
        <dbReference type="ARBA" id="ARBA00023002"/>
    </source>
</evidence>
<gene>
    <name evidence="8" type="ORF">BOLC8T51903H</name>
</gene>
<reference evidence="8" key="1">
    <citation type="submission" date="2018-11" db="EMBL/GenBank/DDBJ databases">
        <authorList>
            <consortium name="Genoscope - CEA"/>
            <person name="William W."/>
        </authorList>
    </citation>
    <scope>NUCLEOTIDE SEQUENCE</scope>
</reference>
<organism evidence="8">
    <name type="scientific">Brassica oleracea</name>
    <name type="common">Wild cabbage</name>
    <dbReference type="NCBI Taxonomy" id="3712"/>
    <lineage>
        <taxon>Eukaryota</taxon>
        <taxon>Viridiplantae</taxon>
        <taxon>Streptophyta</taxon>
        <taxon>Embryophyta</taxon>
        <taxon>Tracheophyta</taxon>
        <taxon>Spermatophyta</taxon>
        <taxon>Magnoliopsida</taxon>
        <taxon>eudicotyledons</taxon>
        <taxon>Gunneridae</taxon>
        <taxon>Pentapetalae</taxon>
        <taxon>rosids</taxon>
        <taxon>malvids</taxon>
        <taxon>Brassicales</taxon>
        <taxon>Brassicaceae</taxon>
        <taxon>Brassiceae</taxon>
        <taxon>Brassica</taxon>
    </lineage>
</organism>
<dbReference type="SUPFAM" id="SSF51395">
    <property type="entry name" value="FMN-linked oxidoreductases"/>
    <property type="match status" value="1"/>
</dbReference>
<dbReference type="PANTHER" id="PTHR22893:SF111">
    <property type="entry name" value="12-OXOPHYTODIENOATE REDUCTASE-LIKE PROTEIN 2A-RELATED"/>
    <property type="match status" value="1"/>
</dbReference>
<comment type="cofactor">
    <cofactor evidence="1">
        <name>FMN</name>
        <dbReference type="ChEBI" id="CHEBI:58210"/>
    </cofactor>
</comment>
<dbReference type="AlphaFoldDB" id="A0A3P6GIW2"/>
<comment type="similarity">
    <text evidence="2">Belongs to the NADH:flavin oxidoreductase/NADH oxidase family.</text>
</comment>
<dbReference type="FunFam" id="3.20.20.70:FF:000073">
    <property type="entry name" value="12-oxophytodienoate reductase 3"/>
    <property type="match status" value="1"/>
</dbReference>
<evidence type="ECO:0000256" key="3">
    <source>
        <dbReference type="ARBA" id="ARBA00022630"/>
    </source>
</evidence>
<evidence type="ECO:0000259" key="7">
    <source>
        <dbReference type="PROSITE" id="PS50835"/>
    </source>
</evidence>
<dbReference type="PROSITE" id="PS50835">
    <property type="entry name" value="IG_LIKE"/>
    <property type="match status" value="1"/>
</dbReference>
<dbReference type="InterPro" id="IPR013785">
    <property type="entry name" value="Aldolase_TIM"/>
</dbReference>
<dbReference type="InterPro" id="IPR001155">
    <property type="entry name" value="OxRdtase_FMN_N"/>
</dbReference>
<feature type="domain" description="Ig-like" evidence="7">
    <location>
        <begin position="43"/>
        <end position="125"/>
    </location>
</feature>
<evidence type="ECO:0000256" key="2">
    <source>
        <dbReference type="ARBA" id="ARBA00005979"/>
    </source>
</evidence>
<dbReference type="CDD" id="cd02933">
    <property type="entry name" value="OYE_like_FMN"/>
    <property type="match status" value="1"/>
</dbReference>
<keyword evidence="3" id="KW-0285">Flavoprotein</keyword>
<name>A0A3P6GIW2_BRAOL</name>
<accession>A0A3P6GIW2</accession>
<keyword evidence="6" id="KW-0560">Oxidoreductase</keyword>
<dbReference type="InterPro" id="IPR045247">
    <property type="entry name" value="Oye-like"/>
</dbReference>
<dbReference type="PANTHER" id="PTHR22893">
    <property type="entry name" value="NADH OXIDOREDUCTASE-RELATED"/>
    <property type="match status" value="1"/>
</dbReference>
<dbReference type="InterPro" id="IPR007110">
    <property type="entry name" value="Ig-like_dom"/>
</dbReference>
<dbReference type="EMBL" id="LR031879">
    <property type="protein sequence ID" value="VDD58674.1"/>
    <property type="molecule type" value="Genomic_DNA"/>
</dbReference>
<evidence type="ECO:0000256" key="5">
    <source>
        <dbReference type="ARBA" id="ARBA00022857"/>
    </source>
</evidence>
<evidence type="ECO:0000313" key="8">
    <source>
        <dbReference type="EMBL" id="VDD58674.1"/>
    </source>
</evidence>
<evidence type="ECO:0000256" key="4">
    <source>
        <dbReference type="ARBA" id="ARBA00022643"/>
    </source>
</evidence>
<keyword evidence="5" id="KW-0521">NADP</keyword>
<dbReference type="GO" id="GO:0016629">
    <property type="term" value="F:12-oxophytodienoate reductase activity"/>
    <property type="evidence" value="ECO:0007669"/>
    <property type="project" value="UniProtKB-ARBA"/>
</dbReference>